<name>A0A6A4GFD6_9AGAR</name>
<gene>
    <name evidence="2" type="ORF">BT96DRAFT_1008371</name>
</gene>
<sequence length="162" mass="16957">MPEIKMRKISNQDIGNGGPGGAGLGVEMAPGKRSVEQGRGHRAHWGPMRELAPFLGPIAVGERIPPPEIWALQHRGSGRVLHGAGCSLIAGIARVTSSSPGPLFLTVGLPAAWLVVLVTGAGHLSGDMAQQRVLGSLSDQCKLSLLEKQQQVVRRANKGPEG</sequence>
<protein>
    <submittedName>
        <fullName evidence="2">Uncharacterized protein</fullName>
    </submittedName>
</protein>
<proteinExistence type="predicted"/>
<dbReference type="Proteomes" id="UP000799118">
    <property type="component" value="Unassembled WGS sequence"/>
</dbReference>
<evidence type="ECO:0000256" key="1">
    <source>
        <dbReference type="SAM" id="MobiDB-lite"/>
    </source>
</evidence>
<dbReference type="EMBL" id="ML770209">
    <property type="protein sequence ID" value="KAE9384151.1"/>
    <property type="molecule type" value="Genomic_DNA"/>
</dbReference>
<evidence type="ECO:0000313" key="2">
    <source>
        <dbReference type="EMBL" id="KAE9384151.1"/>
    </source>
</evidence>
<organism evidence="2 3">
    <name type="scientific">Gymnopus androsaceus JB14</name>
    <dbReference type="NCBI Taxonomy" id="1447944"/>
    <lineage>
        <taxon>Eukaryota</taxon>
        <taxon>Fungi</taxon>
        <taxon>Dikarya</taxon>
        <taxon>Basidiomycota</taxon>
        <taxon>Agaricomycotina</taxon>
        <taxon>Agaricomycetes</taxon>
        <taxon>Agaricomycetidae</taxon>
        <taxon>Agaricales</taxon>
        <taxon>Marasmiineae</taxon>
        <taxon>Omphalotaceae</taxon>
        <taxon>Gymnopus</taxon>
    </lineage>
</organism>
<dbReference type="AlphaFoldDB" id="A0A6A4GFD6"/>
<reference evidence="2" key="1">
    <citation type="journal article" date="2019" name="Environ. Microbiol.">
        <title>Fungal ecological strategies reflected in gene transcription - a case study of two litter decomposers.</title>
        <authorList>
            <person name="Barbi F."/>
            <person name="Kohler A."/>
            <person name="Barry K."/>
            <person name="Baskaran P."/>
            <person name="Daum C."/>
            <person name="Fauchery L."/>
            <person name="Ihrmark K."/>
            <person name="Kuo A."/>
            <person name="LaButti K."/>
            <person name="Lipzen A."/>
            <person name="Morin E."/>
            <person name="Grigoriev I.V."/>
            <person name="Henrissat B."/>
            <person name="Lindahl B."/>
            <person name="Martin F."/>
        </authorList>
    </citation>
    <scope>NUCLEOTIDE SEQUENCE</scope>
    <source>
        <strain evidence="2">JB14</strain>
    </source>
</reference>
<evidence type="ECO:0000313" key="3">
    <source>
        <dbReference type="Proteomes" id="UP000799118"/>
    </source>
</evidence>
<feature type="region of interest" description="Disordered" evidence="1">
    <location>
        <begin position="1"/>
        <end position="22"/>
    </location>
</feature>
<keyword evidence="3" id="KW-1185">Reference proteome</keyword>
<accession>A0A6A4GFD6</accession>